<gene>
    <name evidence="2" type="ORF">Ari01nite_69550</name>
</gene>
<evidence type="ECO:0000256" key="1">
    <source>
        <dbReference type="SAM" id="MobiDB-lite"/>
    </source>
</evidence>
<comment type="caution">
    <text evidence="2">The sequence shown here is derived from an EMBL/GenBank/DDBJ whole genome shotgun (WGS) entry which is preliminary data.</text>
</comment>
<keyword evidence="3" id="KW-1185">Reference proteome</keyword>
<protein>
    <submittedName>
        <fullName evidence="2">Uncharacterized protein</fullName>
    </submittedName>
</protein>
<feature type="region of interest" description="Disordered" evidence="1">
    <location>
        <begin position="255"/>
        <end position="280"/>
    </location>
</feature>
<evidence type="ECO:0000313" key="3">
    <source>
        <dbReference type="Proteomes" id="UP000636960"/>
    </source>
</evidence>
<accession>A0A919K5V3</accession>
<reference evidence="2" key="1">
    <citation type="submission" date="2021-01" db="EMBL/GenBank/DDBJ databases">
        <title>Whole genome shotgun sequence of Actinoplanes rishiriensis NBRC 108556.</title>
        <authorList>
            <person name="Komaki H."/>
            <person name="Tamura T."/>
        </authorList>
    </citation>
    <scope>NUCLEOTIDE SEQUENCE</scope>
    <source>
        <strain evidence="2">NBRC 108556</strain>
    </source>
</reference>
<organism evidence="2 3">
    <name type="scientific">Paractinoplanes rishiriensis</name>
    <dbReference type="NCBI Taxonomy" id="1050105"/>
    <lineage>
        <taxon>Bacteria</taxon>
        <taxon>Bacillati</taxon>
        <taxon>Actinomycetota</taxon>
        <taxon>Actinomycetes</taxon>
        <taxon>Micromonosporales</taxon>
        <taxon>Micromonosporaceae</taxon>
        <taxon>Paractinoplanes</taxon>
    </lineage>
</organism>
<name>A0A919K5V3_9ACTN</name>
<evidence type="ECO:0000313" key="2">
    <source>
        <dbReference type="EMBL" id="GIE99490.1"/>
    </source>
</evidence>
<proteinExistence type="predicted"/>
<dbReference type="AlphaFoldDB" id="A0A919K5V3"/>
<dbReference type="EMBL" id="BOMV01000073">
    <property type="protein sequence ID" value="GIE99490.1"/>
    <property type="molecule type" value="Genomic_DNA"/>
</dbReference>
<sequence length="280" mass="29631">MPGRVDRGRGGNRAGRAAPDAVALPPMGARLLITSEVVAALGGPAQTRATLADVKISTYRCTICGQRGWLVEEPAAVVIRRTGNGAGQTKLVINFAHPACSGAQVIDTIDVGLPADVPMRAFGLVTDHDPRAVLVVSANVAESWRTENGDTIDALIATALHDGFAPVSDLTTAVPKIAGLTAYGTPDALLVIDRDGYEPYRGPSVGGPEWTAIAERQRQITVLIASGLRMADPGRDPVADLFTAFGRGMVAGGIARYRTGGPRPRQPWRSGRNRRRNTRR</sequence>
<feature type="compositionally biased region" description="Basic residues" evidence="1">
    <location>
        <begin position="271"/>
        <end position="280"/>
    </location>
</feature>
<dbReference type="Proteomes" id="UP000636960">
    <property type="component" value="Unassembled WGS sequence"/>
</dbReference>